<dbReference type="EMBL" id="JAUUDS010000001">
    <property type="protein sequence ID" value="MDP1026666.1"/>
    <property type="molecule type" value="Genomic_DNA"/>
</dbReference>
<evidence type="ECO:0000313" key="3">
    <source>
        <dbReference type="Proteomes" id="UP001230685"/>
    </source>
</evidence>
<feature type="transmembrane region" description="Helical" evidence="1">
    <location>
        <begin position="269"/>
        <end position="286"/>
    </location>
</feature>
<sequence length="357" mass="36840">MRRARSPLILPGPTRLATIGRGQARAVLAVLVLVLLLLGALPAADPAPDLTRQIGFHGAIVDRLRHGGEDYYTATAAALRGSDLPTRPFTAFPLPALATIAGQLSAISLLGLMAPLIGLVAAAWSRHFARPGPGRSLCFTVALAAAFGVMQSGNDLLPQLWAGLFIALSLALRRPGRWLESAAIGLAAAIVYEGAALYLAIMALAAWHDDHRREAAIWGGALLATLAVVAVHARAATDAVGTMDATTGWASAGPLAALDALLTTSGLRVLPSGVAAPLFAIALAGWCAWRDPLAVRAAATVIACLVLLAFLPGTAVTTGALVAPLVLLGLLPAIDGIRDLLRAALDSRRITVTRVVR</sequence>
<dbReference type="Proteomes" id="UP001230685">
    <property type="component" value="Unassembled WGS sequence"/>
</dbReference>
<comment type="caution">
    <text evidence="2">The sequence shown here is derived from an EMBL/GenBank/DDBJ whole genome shotgun (WGS) entry which is preliminary data.</text>
</comment>
<keyword evidence="1" id="KW-0472">Membrane</keyword>
<keyword evidence="1" id="KW-0812">Transmembrane</keyword>
<keyword evidence="1" id="KW-1133">Transmembrane helix</keyword>
<gene>
    <name evidence="2" type="ORF">Q5H91_05545</name>
</gene>
<name>A0ABT9EI73_9SPHN</name>
<feature type="transmembrane region" description="Helical" evidence="1">
    <location>
        <begin position="134"/>
        <end position="150"/>
    </location>
</feature>
<feature type="transmembrane region" description="Helical" evidence="1">
    <location>
        <begin position="184"/>
        <end position="203"/>
    </location>
</feature>
<protein>
    <recommendedName>
        <fullName evidence="4">Dolichyl-phosphate-mannose-protein mannosyltransferase</fullName>
    </recommendedName>
</protein>
<organism evidence="2 3">
    <name type="scientific">Sphingomonas aurea</name>
    <dbReference type="NCBI Taxonomy" id="3063994"/>
    <lineage>
        <taxon>Bacteria</taxon>
        <taxon>Pseudomonadati</taxon>
        <taxon>Pseudomonadota</taxon>
        <taxon>Alphaproteobacteria</taxon>
        <taxon>Sphingomonadales</taxon>
        <taxon>Sphingomonadaceae</taxon>
        <taxon>Sphingomonas</taxon>
    </lineage>
</organism>
<feature type="transmembrane region" description="Helical" evidence="1">
    <location>
        <begin position="96"/>
        <end position="122"/>
    </location>
</feature>
<feature type="transmembrane region" description="Helical" evidence="1">
    <location>
        <begin position="215"/>
        <end position="233"/>
    </location>
</feature>
<accession>A0ABT9EI73</accession>
<keyword evidence="3" id="KW-1185">Reference proteome</keyword>
<evidence type="ECO:0000313" key="2">
    <source>
        <dbReference type="EMBL" id="MDP1026666.1"/>
    </source>
</evidence>
<feature type="transmembrane region" description="Helical" evidence="1">
    <location>
        <begin position="293"/>
        <end position="315"/>
    </location>
</feature>
<evidence type="ECO:0008006" key="4">
    <source>
        <dbReference type="Google" id="ProtNLM"/>
    </source>
</evidence>
<proteinExistence type="predicted"/>
<reference evidence="2 3" key="1">
    <citation type="submission" date="2023-07" db="EMBL/GenBank/DDBJ databases">
        <authorList>
            <person name="Kim M.K."/>
        </authorList>
    </citation>
    <scope>NUCLEOTIDE SEQUENCE [LARGE SCALE GENOMIC DNA]</scope>
    <source>
        <strain evidence="2 3">KR1UV-12</strain>
    </source>
</reference>
<dbReference type="RefSeq" id="WP_305172215.1">
    <property type="nucleotide sequence ID" value="NZ_JAUUDS010000001.1"/>
</dbReference>
<evidence type="ECO:0000256" key="1">
    <source>
        <dbReference type="SAM" id="Phobius"/>
    </source>
</evidence>